<gene>
    <name evidence="2" type="ORF">BV913_04465</name>
</gene>
<name>A0ABX3WM85_9NEIS</name>
<reference evidence="2 3" key="1">
    <citation type="submission" date="2017-01" db="EMBL/GenBank/DDBJ databases">
        <authorList>
            <person name="Wolfgang W.J."/>
            <person name="Cole J."/>
            <person name="Wroblewski D."/>
            <person name="Mcginnis J."/>
            <person name="Musser K.A."/>
        </authorList>
    </citation>
    <scope>NUCLEOTIDE SEQUENCE [LARGE SCALE GENOMIC DNA]</scope>
    <source>
        <strain evidence="2 3">93087</strain>
    </source>
</reference>
<evidence type="ECO:0008006" key="4">
    <source>
        <dbReference type="Google" id="ProtNLM"/>
    </source>
</evidence>
<evidence type="ECO:0000256" key="1">
    <source>
        <dbReference type="SAM" id="MobiDB-lite"/>
    </source>
</evidence>
<evidence type="ECO:0000313" key="2">
    <source>
        <dbReference type="EMBL" id="OSI35658.1"/>
    </source>
</evidence>
<sequence length="63" mass="6864">MDGDRNGIPCEEQFADEIKQAGMDTGKNNGSIGSKLAGMFDDKDSDNERGGIWSDNDGGRKRR</sequence>
<organism evidence="2 3">
    <name type="scientific">Neisseria dumasiana</name>
    <dbReference type="NCBI Taxonomy" id="1931275"/>
    <lineage>
        <taxon>Bacteria</taxon>
        <taxon>Pseudomonadati</taxon>
        <taxon>Pseudomonadota</taxon>
        <taxon>Betaproteobacteria</taxon>
        <taxon>Neisseriales</taxon>
        <taxon>Neisseriaceae</taxon>
        <taxon>Neisseria</taxon>
    </lineage>
</organism>
<dbReference type="EMBL" id="MTAC01000008">
    <property type="protein sequence ID" value="OSI35658.1"/>
    <property type="molecule type" value="Genomic_DNA"/>
</dbReference>
<evidence type="ECO:0000313" key="3">
    <source>
        <dbReference type="Proteomes" id="UP000193346"/>
    </source>
</evidence>
<accession>A0ABX3WM85</accession>
<feature type="region of interest" description="Disordered" evidence="1">
    <location>
        <begin position="22"/>
        <end position="63"/>
    </location>
</feature>
<protein>
    <recommendedName>
        <fullName evidence="4">EF-hand domain-containing protein</fullName>
    </recommendedName>
</protein>
<keyword evidence="3" id="KW-1185">Reference proteome</keyword>
<comment type="caution">
    <text evidence="2">The sequence shown here is derived from an EMBL/GenBank/DDBJ whole genome shotgun (WGS) entry which is preliminary data.</text>
</comment>
<dbReference type="RefSeq" id="WP_085418143.1">
    <property type="nucleotide sequence ID" value="NZ_CP091509.1"/>
</dbReference>
<dbReference type="Proteomes" id="UP000193346">
    <property type="component" value="Unassembled WGS sequence"/>
</dbReference>
<proteinExistence type="predicted"/>
<feature type="compositionally biased region" description="Basic and acidic residues" evidence="1">
    <location>
        <begin position="40"/>
        <end position="49"/>
    </location>
</feature>